<dbReference type="EMBL" id="MDER01000002">
    <property type="protein sequence ID" value="ODP30370.1"/>
    <property type="molecule type" value="Genomic_DNA"/>
</dbReference>
<evidence type="ECO:0000256" key="1">
    <source>
        <dbReference type="SAM" id="Phobius"/>
    </source>
</evidence>
<comment type="caution">
    <text evidence="2">The sequence shown here is derived from an EMBL/GenBank/DDBJ whole genome shotgun (WGS) entry which is preliminary data.</text>
</comment>
<protein>
    <submittedName>
        <fullName evidence="2">Uncharacterized protein</fullName>
    </submittedName>
</protein>
<keyword evidence="1" id="KW-0472">Membrane</keyword>
<feature type="transmembrane region" description="Helical" evidence="1">
    <location>
        <begin position="14"/>
        <end position="31"/>
    </location>
</feature>
<dbReference type="Proteomes" id="UP000094578">
    <property type="component" value="Unassembled WGS sequence"/>
</dbReference>
<reference evidence="2 3" key="1">
    <citation type="submission" date="2016-08" db="EMBL/GenBank/DDBJ databases">
        <title>Genome sequencing of Paenibacillus sp. TI45-13ar, isolated from Korean traditional nuruk.</title>
        <authorList>
            <person name="Kim S.-J."/>
        </authorList>
    </citation>
    <scope>NUCLEOTIDE SEQUENCE [LARGE SCALE GENOMIC DNA]</scope>
    <source>
        <strain evidence="2 3">TI45-13ar</strain>
    </source>
</reference>
<sequence>MKKTPAKLPLKRKFIAVFIAAILPGFGHMYLGLAQRGIQFIAILLLDIAALFYFTSKGIQINVPLLILLALMIPVIYFYNVYDVLQSTDWINDHIRALIPKYKRRKSFAGVRGISFGLVLMAEGLLIFMFLVRPYWLRNVVSFWGGYITAVICIVIGVGLLAFQIVRIYRSIHKSTSSAKSQAVGGASNDRQN</sequence>
<dbReference type="STRING" id="1886670.PTI45_00091"/>
<feature type="transmembrane region" description="Helical" evidence="1">
    <location>
        <begin position="109"/>
        <end position="132"/>
    </location>
</feature>
<name>A0A1E3LBQ5_9BACL</name>
<feature type="transmembrane region" description="Helical" evidence="1">
    <location>
        <begin position="61"/>
        <end position="82"/>
    </location>
</feature>
<keyword evidence="3" id="KW-1185">Reference proteome</keyword>
<evidence type="ECO:0000313" key="2">
    <source>
        <dbReference type="EMBL" id="ODP30370.1"/>
    </source>
</evidence>
<evidence type="ECO:0000313" key="3">
    <source>
        <dbReference type="Proteomes" id="UP000094578"/>
    </source>
</evidence>
<proteinExistence type="predicted"/>
<organism evidence="2 3">
    <name type="scientific">Paenibacillus nuruki</name>
    <dbReference type="NCBI Taxonomy" id="1886670"/>
    <lineage>
        <taxon>Bacteria</taxon>
        <taxon>Bacillati</taxon>
        <taxon>Bacillota</taxon>
        <taxon>Bacilli</taxon>
        <taxon>Bacillales</taxon>
        <taxon>Paenibacillaceae</taxon>
        <taxon>Paenibacillus</taxon>
    </lineage>
</organism>
<dbReference type="PATRIC" id="fig|1886670.3.peg.91"/>
<gene>
    <name evidence="2" type="ORF">PTI45_00091</name>
</gene>
<dbReference type="RefSeq" id="WP_069325585.1">
    <property type="nucleotide sequence ID" value="NZ_MDER01000002.1"/>
</dbReference>
<keyword evidence="1" id="KW-0812">Transmembrane</keyword>
<accession>A0A1E3LBQ5</accession>
<feature type="transmembrane region" description="Helical" evidence="1">
    <location>
        <begin position="38"/>
        <end position="55"/>
    </location>
</feature>
<keyword evidence="1" id="KW-1133">Transmembrane helix</keyword>
<dbReference type="AlphaFoldDB" id="A0A1E3LBQ5"/>
<feature type="transmembrane region" description="Helical" evidence="1">
    <location>
        <begin position="144"/>
        <end position="166"/>
    </location>
</feature>